<evidence type="ECO:0000256" key="6">
    <source>
        <dbReference type="ARBA" id="ARBA00023163"/>
    </source>
</evidence>
<dbReference type="OMA" id="YMANDAM"/>
<dbReference type="SUPFAM" id="SSF46689">
    <property type="entry name" value="Homeodomain-like"/>
    <property type="match status" value="1"/>
</dbReference>
<dbReference type="GO" id="GO:0006355">
    <property type="term" value="P:regulation of DNA-templated transcription"/>
    <property type="evidence" value="ECO:0007669"/>
    <property type="project" value="InterPro"/>
</dbReference>
<dbReference type="PANTHER" id="PTHR11850">
    <property type="entry name" value="HOMEOBOX PROTEIN TRANSCRIPTION FACTORS"/>
    <property type="match status" value="1"/>
</dbReference>
<dbReference type="InterPro" id="IPR006563">
    <property type="entry name" value="POX_dom"/>
</dbReference>
<proteinExistence type="inferred from homology"/>
<dbReference type="SMART" id="SM00389">
    <property type="entry name" value="HOX"/>
    <property type="match status" value="1"/>
</dbReference>
<evidence type="ECO:0000256" key="5">
    <source>
        <dbReference type="ARBA" id="ARBA00023155"/>
    </source>
</evidence>
<dbReference type="PROSITE" id="PS50071">
    <property type="entry name" value="HOMEOBOX_2"/>
    <property type="match status" value="1"/>
</dbReference>
<keyword evidence="3" id="KW-0805">Transcription regulation</keyword>
<organism evidence="10 11">
    <name type="scientific">Oryza sativa subsp. indica</name>
    <name type="common">Rice</name>
    <dbReference type="NCBI Taxonomy" id="39946"/>
    <lineage>
        <taxon>Eukaryota</taxon>
        <taxon>Viridiplantae</taxon>
        <taxon>Streptophyta</taxon>
        <taxon>Embryophyta</taxon>
        <taxon>Tracheophyta</taxon>
        <taxon>Spermatophyta</taxon>
        <taxon>Magnoliopsida</taxon>
        <taxon>Liliopsida</taxon>
        <taxon>Poales</taxon>
        <taxon>Poaceae</taxon>
        <taxon>BOP clade</taxon>
        <taxon>Oryzoideae</taxon>
        <taxon>Oryzeae</taxon>
        <taxon>Oryzinae</taxon>
        <taxon>Oryza</taxon>
        <taxon>Oryza sativa</taxon>
    </lineage>
</organism>
<dbReference type="AlphaFoldDB" id="B8B3S3"/>
<dbReference type="Pfam" id="PF05920">
    <property type="entry name" value="Homeobox_KN"/>
    <property type="match status" value="1"/>
</dbReference>
<keyword evidence="11" id="KW-1185">Reference proteome</keyword>
<dbReference type="CDD" id="cd00086">
    <property type="entry name" value="homeodomain"/>
    <property type="match status" value="1"/>
</dbReference>
<keyword evidence="7 8" id="KW-0539">Nucleus</keyword>
<evidence type="ECO:0000259" key="9">
    <source>
        <dbReference type="PROSITE" id="PS50071"/>
    </source>
</evidence>
<gene>
    <name evidence="10" type="ORF">OsI_23385</name>
</gene>
<evidence type="ECO:0000256" key="7">
    <source>
        <dbReference type="ARBA" id="ARBA00023242"/>
    </source>
</evidence>
<dbReference type="STRING" id="39946.B8B3S3"/>
<feature type="domain" description="Homeobox" evidence="9">
    <location>
        <begin position="447"/>
        <end position="510"/>
    </location>
</feature>
<feature type="DNA-binding region" description="Homeobox" evidence="8">
    <location>
        <begin position="449"/>
        <end position="511"/>
    </location>
</feature>
<dbReference type="InterPro" id="IPR050224">
    <property type="entry name" value="TALE_homeobox"/>
</dbReference>
<dbReference type="GO" id="GO:0003677">
    <property type="term" value="F:DNA binding"/>
    <property type="evidence" value="ECO:0007669"/>
    <property type="project" value="UniProtKB-UniRule"/>
</dbReference>
<dbReference type="GO" id="GO:0005634">
    <property type="term" value="C:nucleus"/>
    <property type="evidence" value="ECO:0007669"/>
    <property type="project" value="UniProtKB-SubCell"/>
</dbReference>
<dbReference type="InterPro" id="IPR001356">
    <property type="entry name" value="HD"/>
</dbReference>
<dbReference type="Gramene" id="BGIOSGA021033-TA">
    <property type="protein sequence ID" value="BGIOSGA021033-PA"/>
    <property type="gene ID" value="BGIOSGA021033"/>
</dbReference>
<evidence type="ECO:0000313" key="11">
    <source>
        <dbReference type="Proteomes" id="UP000007015"/>
    </source>
</evidence>
<dbReference type="Pfam" id="PF07526">
    <property type="entry name" value="POX"/>
    <property type="match status" value="1"/>
</dbReference>
<dbReference type="InterPro" id="IPR008422">
    <property type="entry name" value="KN_HD"/>
</dbReference>
<dbReference type="InterPro" id="IPR009057">
    <property type="entry name" value="Homeodomain-like_sf"/>
</dbReference>
<comment type="subcellular location">
    <subcellularLocation>
        <location evidence="1 8">Nucleus</location>
    </subcellularLocation>
</comment>
<comment type="similarity">
    <text evidence="2">Belongs to the TALE/BELL homeobox family.</text>
</comment>
<evidence type="ECO:0000256" key="8">
    <source>
        <dbReference type="PROSITE-ProRule" id="PRU00108"/>
    </source>
</evidence>
<evidence type="ECO:0000256" key="2">
    <source>
        <dbReference type="ARBA" id="ARBA00006454"/>
    </source>
</evidence>
<dbReference type="EMBL" id="CM000131">
    <property type="protein sequence ID" value="EEC80814.1"/>
    <property type="molecule type" value="Genomic_DNA"/>
</dbReference>
<evidence type="ECO:0000313" key="10">
    <source>
        <dbReference type="EMBL" id="EEC80814.1"/>
    </source>
</evidence>
<keyword evidence="4 8" id="KW-0238">DNA-binding</keyword>
<keyword evidence="5 8" id="KW-0371">Homeobox</keyword>
<evidence type="ECO:0000256" key="1">
    <source>
        <dbReference type="ARBA" id="ARBA00004123"/>
    </source>
</evidence>
<protein>
    <recommendedName>
        <fullName evidence="9">Homeobox domain-containing protein</fullName>
    </recommendedName>
</protein>
<accession>B8B3S3</accession>
<name>B8B3S3_ORYSI</name>
<evidence type="ECO:0000256" key="3">
    <source>
        <dbReference type="ARBA" id="ARBA00023015"/>
    </source>
</evidence>
<dbReference type="Proteomes" id="UP000007015">
    <property type="component" value="Chromosome 6"/>
</dbReference>
<evidence type="ECO:0000256" key="4">
    <source>
        <dbReference type="ARBA" id="ARBA00023125"/>
    </source>
</evidence>
<dbReference type="HOGENOM" id="CLU_031764_0_0_1"/>
<sequence length="615" mass="63616">MSTSSNPSYHQLGLDAISCCFVAGGGGAEAAAPFFGFGFGDVDGEFLVASPVAAVGDELACAVPLRRPQGSVSEEEVNAAAVAAAAAGGAESCSTVHSVLGSVEFGCGTSSGVTIAQASRMGRLAGEAPCGDAGGGGWIYGGSGIAPLHGAYYLSGFSSGAGAGFLSPFAASSVAAAAPAASELSLRLGATKCSSPSSMANASSEVSCSGLTHVSSGGGLGYHQAAAAGAGAALFHPTHGDDAAAAAAGELRQAYHSRAPPHFSQVVSRSAVLAHVAQELLNGFVACLLQDVAADAASGVDGGEASQALSSGFSARITTAPTEDASPGSGGARWAAEAQRLRKLLQLVDEKCNQCVEEMQSTAARFNSMVRSTGGGGGGLTAAFAGRAVAAAYRRVRRRVMGQLVAAATARSSSSAAAAALEEKERSWESSFIQKHWAMQQLRRGDQQSWRPQRGLPEKSVAVLKAWMFENFLRPYPKDSEKDMLAARSGLSRSQVSNWFINARVRLWKPMIEDMYEELKKTSGGSDGAAEIEHLSSKDVLSLERSKKPSHLAVQCDGKHHDRFAVTQMEGVFEEKGIEEIGKIRKTRSHACMCMDVDSSGYTRNKGWIGTPFIS</sequence>
<dbReference type="Gene3D" id="1.10.10.60">
    <property type="entry name" value="Homeodomain-like"/>
    <property type="match status" value="1"/>
</dbReference>
<reference evidence="10 11" key="1">
    <citation type="journal article" date="2005" name="PLoS Biol.">
        <title>The genomes of Oryza sativa: a history of duplications.</title>
        <authorList>
            <person name="Yu J."/>
            <person name="Wang J."/>
            <person name="Lin W."/>
            <person name="Li S."/>
            <person name="Li H."/>
            <person name="Zhou J."/>
            <person name="Ni P."/>
            <person name="Dong W."/>
            <person name="Hu S."/>
            <person name="Zeng C."/>
            <person name="Zhang J."/>
            <person name="Zhang Y."/>
            <person name="Li R."/>
            <person name="Xu Z."/>
            <person name="Li S."/>
            <person name="Li X."/>
            <person name="Zheng H."/>
            <person name="Cong L."/>
            <person name="Lin L."/>
            <person name="Yin J."/>
            <person name="Geng J."/>
            <person name="Li G."/>
            <person name="Shi J."/>
            <person name="Liu J."/>
            <person name="Lv H."/>
            <person name="Li J."/>
            <person name="Wang J."/>
            <person name="Deng Y."/>
            <person name="Ran L."/>
            <person name="Shi X."/>
            <person name="Wang X."/>
            <person name="Wu Q."/>
            <person name="Li C."/>
            <person name="Ren X."/>
            <person name="Wang J."/>
            <person name="Wang X."/>
            <person name="Li D."/>
            <person name="Liu D."/>
            <person name="Zhang X."/>
            <person name="Ji Z."/>
            <person name="Zhao W."/>
            <person name="Sun Y."/>
            <person name="Zhang Z."/>
            <person name="Bao J."/>
            <person name="Han Y."/>
            <person name="Dong L."/>
            <person name="Ji J."/>
            <person name="Chen P."/>
            <person name="Wu S."/>
            <person name="Liu J."/>
            <person name="Xiao Y."/>
            <person name="Bu D."/>
            <person name="Tan J."/>
            <person name="Yang L."/>
            <person name="Ye C."/>
            <person name="Zhang J."/>
            <person name="Xu J."/>
            <person name="Zhou Y."/>
            <person name="Yu Y."/>
            <person name="Zhang B."/>
            <person name="Zhuang S."/>
            <person name="Wei H."/>
            <person name="Liu B."/>
            <person name="Lei M."/>
            <person name="Yu H."/>
            <person name="Li Y."/>
            <person name="Xu H."/>
            <person name="Wei S."/>
            <person name="He X."/>
            <person name="Fang L."/>
            <person name="Zhang Z."/>
            <person name="Zhang Y."/>
            <person name="Huang X."/>
            <person name="Su Z."/>
            <person name="Tong W."/>
            <person name="Li J."/>
            <person name="Tong Z."/>
            <person name="Li S."/>
            <person name="Ye J."/>
            <person name="Wang L."/>
            <person name="Fang L."/>
            <person name="Lei T."/>
            <person name="Chen C."/>
            <person name="Chen H."/>
            <person name="Xu Z."/>
            <person name="Li H."/>
            <person name="Huang H."/>
            <person name="Zhang F."/>
            <person name="Xu H."/>
            <person name="Li N."/>
            <person name="Zhao C."/>
            <person name="Li S."/>
            <person name="Dong L."/>
            <person name="Huang Y."/>
            <person name="Li L."/>
            <person name="Xi Y."/>
            <person name="Qi Q."/>
            <person name="Li W."/>
            <person name="Zhang B."/>
            <person name="Hu W."/>
            <person name="Zhang Y."/>
            <person name="Tian X."/>
            <person name="Jiao Y."/>
            <person name="Liang X."/>
            <person name="Jin J."/>
            <person name="Gao L."/>
            <person name="Zheng W."/>
            <person name="Hao B."/>
            <person name="Liu S."/>
            <person name="Wang W."/>
            <person name="Yuan L."/>
            <person name="Cao M."/>
            <person name="McDermott J."/>
            <person name="Samudrala R."/>
            <person name="Wang J."/>
            <person name="Wong G.K."/>
            <person name="Yang H."/>
        </authorList>
    </citation>
    <scope>NUCLEOTIDE SEQUENCE [LARGE SCALE GENOMIC DNA]</scope>
    <source>
        <strain evidence="11">cv. 93-11</strain>
    </source>
</reference>
<keyword evidence="6" id="KW-0804">Transcription</keyword>